<gene>
    <name evidence="2" type="ORF">H9X91_03230</name>
</gene>
<reference evidence="2 3" key="1">
    <citation type="journal article" date="2021" name="Sci. Rep.">
        <title>The distribution of antibiotic resistance genes in chicken gut microbiota commensals.</title>
        <authorList>
            <person name="Juricova H."/>
            <person name="Matiasovicova J."/>
            <person name="Kubasova T."/>
            <person name="Cejkova D."/>
            <person name="Rychlik I."/>
        </authorList>
    </citation>
    <scope>NUCLEOTIDE SEQUENCE [LARGE SCALE GENOMIC DNA]</scope>
    <source>
        <strain evidence="2 3">An411</strain>
    </source>
</reference>
<accession>A0ABS2FT07</accession>
<dbReference type="EMBL" id="JACSNX010000002">
    <property type="protein sequence ID" value="MBM6850448.1"/>
    <property type="molecule type" value="Genomic_DNA"/>
</dbReference>
<feature type="domain" description="Putative component of 'biosynthetic module'" evidence="1">
    <location>
        <begin position="508"/>
        <end position="714"/>
    </location>
</feature>
<evidence type="ECO:0000313" key="2">
    <source>
        <dbReference type="EMBL" id="MBM6850448.1"/>
    </source>
</evidence>
<evidence type="ECO:0000313" key="3">
    <source>
        <dbReference type="Proteomes" id="UP000719500"/>
    </source>
</evidence>
<feature type="domain" description="Putative component of 'biosynthetic module'" evidence="1">
    <location>
        <begin position="266"/>
        <end position="487"/>
    </location>
</feature>
<dbReference type="Pfam" id="PF14266">
    <property type="entry name" value="YceG_bac"/>
    <property type="match status" value="3"/>
</dbReference>
<keyword evidence="3" id="KW-1185">Reference proteome</keyword>
<dbReference type="Proteomes" id="UP000719500">
    <property type="component" value="Unassembled WGS sequence"/>
</dbReference>
<name>A0ABS2FT07_9FIRM</name>
<dbReference type="InterPro" id="IPR025647">
    <property type="entry name" value="YceG_bac"/>
</dbReference>
<evidence type="ECO:0000259" key="1">
    <source>
        <dbReference type="Pfam" id="PF14266"/>
    </source>
</evidence>
<organism evidence="2 3">
    <name type="scientific">Oscillibacter valericigenes</name>
    <dbReference type="NCBI Taxonomy" id="351091"/>
    <lineage>
        <taxon>Bacteria</taxon>
        <taxon>Bacillati</taxon>
        <taxon>Bacillota</taxon>
        <taxon>Clostridia</taxon>
        <taxon>Eubacteriales</taxon>
        <taxon>Oscillospiraceae</taxon>
        <taxon>Oscillibacter</taxon>
    </lineage>
</organism>
<feature type="domain" description="Putative component of 'biosynthetic module'" evidence="1">
    <location>
        <begin position="108"/>
        <end position="206"/>
    </location>
</feature>
<comment type="caution">
    <text evidence="2">The sequence shown here is derived from an EMBL/GenBank/DDBJ whole genome shotgun (WGS) entry which is preliminary data.</text>
</comment>
<proteinExistence type="predicted"/>
<protein>
    <recommendedName>
        <fullName evidence="1">Putative component of 'biosynthetic module' domain-containing protein</fullName>
    </recommendedName>
</protein>
<sequence length="756" mass="85367">MFQLAELTQLNDCFRPLSQRGGARAYFLRIAAYSGDVAEFLRRYYEAARRSGVIIDGRIPNPDPGNLAYFNEMMGADFRMDAGFFSQRLQKWLPRMTDGQRTAVVTAMYATLDDMRRQGKNDNMLRNAYIKYMCWLYYKFERIVNVLGGETLPKILYAGDVSHYELQLLTVLSRAGADVVLLETGGDQAYLTVDPQSALSRLYQAPGLGPFPAGFGVKRLQEDLQREVERQRLYGTLPSLSPCTNAWVQRPELNAVQTAVQARGSDARFFYNLFLCQYGVEDSLTYTNDLFALYQALKGGGRRICVVNGDPPPPTPEEIAAVKRGNYTSAEQLAAGLSANIRYPANIELQRLMTKAFIDLVLEEETSCGGSVAKLTSRAVSLLCWLSRYQKELFPDWKAPEVAVFLQFGRCASDIGALFLRLLARLPVDVLVLLPNLNEGSVLRAPDLLEIHSPQSVAMDRFPVDQNQARVTTAAYQAERDLDRLMYQDTGLYRNQQYAKASTVLLQTMYEEIPILWDQELKYRPSFSAAGDTVTLPVICQKICGVKDGNASQYWLDIKKLITPDTEVVRSVPWVQGTDPNPVKPYATQFLKNGKLLRSKIKAHSAYLYGILRAEVQEHLLDKLQLLLDQKLIRGTFENGTEYTVIATALNLPKDLLRKIQKFDFTKKNPKLIYINTTEKMISLEDSILTAFLSLVGFDVLFFVPTGYQCIEQHFARPFAGETQIGDYLYDLRIPDFNTVQESGLHSIRKLFGRSS</sequence>